<dbReference type="InterPro" id="IPR008271">
    <property type="entry name" value="Ser/Thr_kinase_AS"/>
</dbReference>
<evidence type="ECO:0000256" key="1">
    <source>
        <dbReference type="ARBA" id="ARBA00008832"/>
    </source>
</evidence>
<keyword evidence="8" id="KW-0067">ATP-binding</keyword>
<gene>
    <name evidence="12" type="ordered locus">AXX17_At3g54190</name>
</gene>
<evidence type="ECO:0000256" key="8">
    <source>
        <dbReference type="ARBA" id="ARBA00022840"/>
    </source>
</evidence>
<dbReference type="EC" id="2.7.11.24" evidence="2"/>
<evidence type="ECO:0000256" key="9">
    <source>
        <dbReference type="ARBA" id="ARBA00047592"/>
    </source>
</evidence>
<dbReference type="AlphaFoldDB" id="A0A178VJE5"/>
<dbReference type="InterPro" id="IPR003527">
    <property type="entry name" value="MAP_kinase_CS"/>
</dbReference>
<dbReference type="InterPro" id="IPR050117">
    <property type="entry name" value="MAPK"/>
</dbReference>
<sequence>MEPTNDAETLETQGKVTTAIWPSSQILKTTIDIPGTLSHDGRYIQYNLFGHIFELPAKYKPPIRPIGRGACGIVCSAVDSETNEKVAIKKITQVFDNTIEAKRTLREIKLLRHFDHENIVAIRDVILPPQRDSFEDVYIVNELMEFDLYRTLKSDQELTKDHGMYFMYQILRGLKYIHSANVLHRDLKPSNLLLSTQCDLKICDFGLARATPESNLMTEYVVTRWYRAPELLLGSSDYTAAIDVWSVGCIFMEIMNREPLFPGKDQVNQLRLLLELIGTPSEEELGSLSEYAKRYIRQLPTLPRQSFTEKFPNVPPLAIDLVEKMLTFDPKQRISVKEALAHPYLSSFHDITDEPECSEPFNFDLNEHPFSEEQFRELIYCEALAFNPETSND</sequence>
<dbReference type="GO" id="GO:0005524">
    <property type="term" value="F:ATP binding"/>
    <property type="evidence" value="ECO:0007669"/>
    <property type="project" value="UniProtKB-KW"/>
</dbReference>
<name>A0A178VJE5_ARATH</name>
<dbReference type="ExpressionAtlas" id="A0A178VJE5">
    <property type="expression patterns" value="baseline and differential"/>
</dbReference>
<evidence type="ECO:0000256" key="3">
    <source>
        <dbReference type="ARBA" id="ARBA00022527"/>
    </source>
</evidence>
<keyword evidence="3" id="KW-0723">Serine/threonine-protein kinase</keyword>
<keyword evidence="5" id="KW-0808">Transferase</keyword>
<evidence type="ECO:0000259" key="11">
    <source>
        <dbReference type="PROSITE" id="PS50011"/>
    </source>
</evidence>
<dbReference type="FunFam" id="1.10.510.10:FF:000013">
    <property type="entry name" value="Mitogen-activated protein kinase"/>
    <property type="match status" value="1"/>
</dbReference>
<dbReference type="Pfam" id="PF00069">
    <property type="entry name" value="Pkinase"/>
    <property type="match status" value="1"/>
</dbReference>
<comment type="similarity">
    <text evidence="1">Belongs to the protein kinase superfamily. CMGC Ser/Thr protein kinase family. MAP kinase subfamily.</text>
</comment>
<evidence type="ECO:0000256" key="2">
    <source>
        <dbReference type="ARBA" id="ARBA00012411"/>
    </source>
</evidence>
<dbReference type="FunFam" id="3.30.200.20:FF:000046">
    <property type="entry name" value="Mitogen-activated protein kinase"/>
    <property type="match status" value="1"/>
</dbReference>
<dbReference type="SMART" id="SM00220">
    <property type="entry name" value="S_TKc"/>
    <property type="match status" value="1"/>
</dbReference>
<evidence type="ECO:0000313" key="12">
    <source>
        <dbReference type="EMBL" id="OAP05435.1"/>
    </source>
</evidence>
<dbReference type="Gene3D" id="1.10.510.10">
    <property type="entry name" value="Transferase(Phosphotransferase) domain 1"/>
    <property type="match status" value="1"/>
</dbReference>
<dbReference type="InterPro" id="IPR000719">
    <property type="entry name" value="Prot_kinase_dom"/>
</dbReference>
<organism evidence="12 13">
    <name type="scientific">Arabidopsis thaliana</name>
    <name type="common">Mouse-ear cress</name>
    <dbReference type="NCBI Taxonomy" id="3702"/>
    <lineage>
        <taxon>Eukaryota</taxon>
        <taxon>Viridiplantae</taxon>
        <taxon>Streptophyta</taxon>
        <taxon>Embryophyta</taxon>
        <taxon>Tracheophyta</taxon>
        <taxon>Spermatophyta</taxon>
        <taxon>Magnoliopsida</taxon>
        <taxon>eudicotyledons</taxon>
        <taxon>Gunneridae</taxon>
        <taxon>Pentapetalae</taxon>
        <taxon>rosids</taxon>
        <taxon>malvids</taxon>
        <taxon>Brassicales</taxon>
        <taxon>Brassicaceae</taxon>
        <taxon>Camelineae</taxon>
        <taxon>Arabidopsis</taxon>
    </lineage>
</organism>
<keyword evidence="7" id="KW-0418">Kinase</keyword>
<dbReference type="Gene3D" id="3.30.200.20">
    <property type="entry name" value="Phosphorylase Kinase, domain 1"/>
    <property type="match status" value="1"/>
</dbReference>
<dbReference type="PROSITE" id="PS00108">
    <property type="entry name" value="PROTEIN_KINASE_ST"/>
    <property type="match status" value="1"/>
</dbReference>
<evidence type="ECO:0000256" key="6">
    <source>
        <dbReference type="ARBA" id="ARBA00022741"/>
    </source>
</evidence>
<protein>
    <recommendedName>
        <fullName evidence="2">mitogen-activated protein kinase</fullName>
        <ecNumber evidence="2">2.7.11.24</ecNumber>
    </recommendedName>
</protein>
<reference evidence="13" key="1">
    <citation type="journal article" date="2016" name="Proc. Natl. Acad. Sci. U.S.A.">
        <title>Chromosome-level assembly of Arabidopsis thaliana Ler reveals the extent of translocation and inversion polymorphisms.</title>
        <authorList>
            <person name="Zapata L."/>
            <person name="Ding J."/>
            <person name="Willing E.M."/>
            <person name="Hartwig B."/>
            <person name="Bezdan D."/>
            <person name="Jiao W.B."/>
            <person name="Patel V."/>
            <person name="Velikkakam James G."/>
            <person name="Koornneef M."/>
            <person name="Ossowski S."/>
            <person name="Schneeberger K."/>
        </authorList>
    </citation>
    <scope>NUCLEOTIDE SEQUENCE [LARGE SCALE GENOMIC DNA]</scope>
    <source>
        <strain evidence="13">cv. Landsberg erecta</strain>
    </source>
</reference>
<dbReference type="GO" id="GO:0004707">
    <property type="term" value="F:MAP kinase activity"/>
    <property type="evidence" value="ECO:0007669"/>
    <property type="project" value="UniProtKB-EC"/>
</dbReference>
<evidence type="ECO:0000313" key="13">
    <source>
        <dbReference type="Proteomes" id="UP000078284"/>
    </source>
</evidence>
<dbReference type="PANTHER" id="PTHR24055">
    <property type="entry name" value="MITOGEN-ACTIVATED PROTEIN KINASE"/>
    <property type="match status" value="1"/>
</dbReference>
<evidence type="ECO:0000256" key="7">
    <source>
        <dbReference type="ARBA" id="ARBA00022777"/>
    </source>
</evidence>
<dbReference type="PROSITE" id="PS01351">
    <property type="entry name" value="MAPK"/>
    <property type="match status" value="1"/>
</dbReference>
<dbReference type="Proteomes" id="UP000078284">
    <property type="component" value="Chromosome 3"/>
</dbReference>
<proteinExistence type="inferred from homology"/>
<dbReference type="PROSITE" id="PS50011">
    <property type="entry name" value="PROTEIN_KINASE_DOM"/>
    <property type="match status" value="1"/>
</dbReference>
<evidence type="ECO:0000256" key="10">
    <source>
        <dbReference type="ARBA" id="ARBA00048312"/>
    </source>
</evidence>
<evidence type="ECO:0000256" key="5">
    <source>
        <dbReference type="ARBA" id="ARBA00022679"/>
    </source>
</evidence>
<keyword evidence="6" id="KW-0547">Nucleotide-binding</keyword>
<comment type="catalytic activity">
    <reaction evidence="9">
        <text>L-threonyl-[protein] + ATP = O-phospho-L-threonyl-[protein] + ADP + H(+)</text>
        <dbReference type="Rhea" id="RHEA:46608"/>
        <dbReference type="Rhea" id="RHEA-COMP:11060"/>
        <dbReference type="Rhea" id="RHEA-COMP:11605"/>
        <dbReference type="ChEBI" id="CHEBI:15378"/>
        <dbReference type="ChEBI" id="CHEBI:30013"/>
        <dbReference type="ChEBI" id="CHEBI:30616"/>
        <dbReference type="ChEBI" id="CHEBI:61977"/>
        <dbReference type="ChEBI" id="CHEBI:456216"/>
        <dbReference type="EC" id="2.7.11.24"/>
    </reaction>
</comment>
<evidence type="ECO:0000256" key="4">
    <source>
        <dbReference type="ARBA" id="ARBA00022553"/>
    </source>
</evidence>
<feature type="domain" description="Protein kinase" evidence="11">
    <location>
        <begin position="60"/>
        <end position="345"/>
    </location>
</feature>
<comment type="catalytic activity">
    <reaction evidence="10">
        <text>L-seryl-[protein] + ATP = O-phospho-L-seryl-[protein] + ADP + H(+)</text>
        <dbReference type="Rhea" id="RHEA:17989"/>
        <dbReference type="Rhea" id="RHEA-COMP:9863"/>
        <dbReference type="Rhea" id="RHEA-COMP:11604"/>
        <dbReference type="ChEBI" id="CHEBI:15378"/>
        <dbReference type="ChEBI" id="CHEBI:29999"/>
        <dbReference type="ChEBI" id="CHEBI:30616"/>
        <dbReference type="ChEBI" id="CHEBI:83421"/>
        <dbReference type="ChEBI" id="CHEBI:456216"/>
        <dbReference type="EC" id="2.7.11.24"/>
    </reaction>
</comment>
<dbReference type="SUPFAM" id="SSF56112">
    <property type="entry name" value="Protein kinase-like (PK-like)"/>
    <property type="match status" value="1"/>
</dbReference>
<dbReference type="GO" id="GO:0106310">
    <property type="term" value="F:protein serine kinase activity"/>
    <property type="evidence" value="ECO:0007669"/>
    <property type="project" value="RHEA"/>
</dbReference>
<dbReference type="InterPro" id="IPR011009">
    <property type="entry name" value="Kinase-like_dom_sf"/>
</dbReference>
<keyword evidence="4" id="KW-0597">Phosphoprotein</keyword>
<comment type="caution">
    <text evidence="12">The sequence shown here is derived from an EMBL/GenBank/DDBJ whole genome shotgun (WGS) entry which is preliminary data.</text>
</comment>
<accession>A0A178VJE5</accession>
<dbReference type="EMBL" id="LUHQ01000003">
    <property type="protein sequence ID" value="OAP05435.1"/>
    <property type="molecule type" value="Genomic_DNA"/>
</dbReference>